<evidence type="ECO:0000256" key="1">
    <source>
        <dbReference type="ARBA" id="ARBA00022729"/>
    </source>
</evidence>
<dbReference type="InterPro" id="IPR037873">
    <property type="entry name" value="BamE-like"/>
</dbReference>
<evidence type="ECO:0000313" key="3">
    <source>
        <dbReference type="EMBL" id="GAA0557415.1"/>
    </source>
</evidence>
<proteinExistence type="predicted"/>
<protein>
    <submittedName>
        <fullName evidence="3">DUF3192 domain-containing protein</fullName>
    </submittedName>
</protein>
<comment type="caution">
    <text evidence="3">The sequence shown here is derived from an EMBL/GenBank/DDBJ whole genome shotgun (WGS) entry which is preliminary data.</text>
</comment>
<dbReference type="InterPro" id="IPR021534">
    <property type="entry name" value="DUF3192"/>
</dbReference>
<organism evidence="3 4">
    <name type="scientific">Rheinheimera aquimaris</name>
    <dbReference type="NCBI Taxonomy" id="412437"/>
    <lineage>
        <taxon>Bacteria</taxon>
        <taxon>Pseudomonadati</taxon>
        <taxon>Pseudomonadota</taxon>
        <taxon>Gammaproteobacteria</taxon>
        <taxon>Chromatiales</taxon>
        <taxon>Chromatiaceae</taxon>
        <taxon>Rheinheimera</taxon>
    </lineage>
</organism>
<dbReference type="PROSITE" id="PS51257">
    <property type="entry name" value="PROKAR_LIPOPROTEIN"/>
    <property type="match status" value="1"/>
</dbReference>
<sequence>MLAKVFVTAALAVTLSGCVVAVGGDHDFERDDSSWKKTQRYNQEQINKLTLQMSAEDIRTLLGTPDFTESFNKDGETVQVLFYRTHHQKSDGKTTKDECTPLVFKQNRLTGWGDKAYQYL</sequence>
<reference evidence="3 4" key="1">
    <citation type="journal article" date="2019" name="Int. J. Syst. Evol. Microbiol.">
        <title>The Global Catalogue of Microorganisms (GCM) 10K type strain sequencing project: providing services to taxonomists for standard genome sequencing and annotation.</title>
        <authorList>
            <consortium name="The Broad Institute Genomics Platform"/>
            <consortium name="The Broad Institute Genome Sequencing Center for Infectious Disease"/>
            <person name="Wu L."/>
            <person name="Ma J."/>
        </authorList>
    </citation>
    <scope>NUCLEOTIDE SEQUENCE [LARGE SCALE GENOMIC DNA]</scope>
    <source>
        <strain evidence="3 4">JCM 14331</strain>
    </source>
</reference>
<keyword evidence="4" id="KW-1185">Reference proteome</keyword>
<name>A0ABN1E1W9_9GAMM</name>
<dbReference type="Proteomes" id="UP001501169">
    <property type="component" value="Unassembled WGS sequence"/>
</dbReference>
<dbReference type="RefSeq" id="WP_134057161.1">
    <property type="nucleotide sequence ID" value="NZ_BAAAEO010000004.1"/>
</dbReference>
<dbReference type="EMBL" id="BAAAEO010000004">
    <property type="protein sequence ID" value="GAA0557415.1"/>
    <property type="molecule type" value="Genomic_DNA"/>
</dbReference>
<feature type="chain" id="PRO_5047198797" evidence="2">
    <location>
        <begin position="22"/>
        <end position="120"/>
    </location>
</feature>
<gene>
    <name evidence="3" type="ORF">GCM10009098_26660</name>
</gene>
<accession>A0ABN1E1W9</accession>
<evidence type="ECO:0000256" key="2">
    <source>
        <dbReference type="SAM" id="SignalP"/>
    </source>
</evidence>
<dbReference type="Pfam" id="PF11399">
    <property type="entry name" value="DUF3192"/>
    <property type="match status" value="1"/>
</dbReference>
<feature type="signal peptide" evidence="2">
    <location>
        <begin position="1"/>
        <end position="21"/>
    </location>
</feature>
<keyword evidence="1 2" id="KW-0732">Signal</keyword>
<evidence type="ECO:0000313" key="4">
    <source>
        <dbReference type="Proteomes" id="UP001501169"/>
    </source>
</evidence>
<dbReference type="Gene3D" id="3.30.1450.10">
    <property type="match status" value="1"/>
</dbReference>